<protein>
    <submittedName>
        <fullName evidence="4">Uncharacterized protein</fullName>
    </submittedName>
</protein>
<evidence type="ECO:0000256" key="1">
    <source>
        <dbReference type="ARBA" id="ARBA00022614"/>
    </source>
</evidence>
<keyword evidence="2" id="KW-0677">Repeat</keyword>
<dbReference type="AlphaFoldDB" id="A0A077WTY6"/>
<sequence>MGQHLSTPNDTPPFAYTADDITSHPTTENNTVLLEHPDSYHFEDRQLLERDTDTHHADDWTQVTVSQIPKGTVASSSMDLSGRSLIKIGPSIGSLRHLVKLDISYNQITTLPDEFGLLDQLRLFNASHNQLQRLPETIGQLNRLKALNVSHNALTALPETMPRSLVVLIAHHNALTTVPAQLSHTRLVSLHLDNNPQLVSIPVQVVEMPSIRKLVAQSCGFPTMVQYPLAYGPLSLKEICARHLLLQQQLSNRLPRTLVRYLASAKTCSTCNGPYFDQCITRGRMIERSGSNILVEYQLCSPHWNTEEERLLALFTQHDDMIESSKVDALAAEWMRLYKQEEYVPSRIKKEHYSEDDGDEYYYCRLVPSRHNSIQEQPSSMTLDAMIENEQQIPRPNKTRHVDGKLPARTPDASSSASLTAPRYL</sequence>
<organism evidence="4">
    <name type="scientific">Lichtheimia ramosa</name>
    <dbReference type="NCBI Taxonomy" id="688394"/>
    <lineage>
        <taxon>Eukaryota</taxon>
        <taxon>Fungi</taxon>
        <taxon>Fungi incertae sedis</taxon>
        <taxon>Mucoromycota</taxon>
        <taxon>Mucoromycotina</taxon>
        <taxon>Mucoromycetes</taxon>
        <taxon>Mucorales</taxon>
        <taxon>Lichtheimiaceae</taxon>
        <taxon>Lichtheimia</taxon>
    </lineage>
</organism>
<proteinExistence type="predicted"/>
<keyword evidence="1" id="KW-0433">Leucine-rich repeat</keyword>
<dbReference type="OrthoDB" id="660555at2759"/>
<dbReference type="Pfam" id="PF13855">
    <property type="entry name" value="LRR_8"/>
    <property type="match status" value="1"/>
</dbReference>
<evidence type="ECO:0000256" key="3">
    <source>
        <dbReference type="SAM" id="MobiDB-lite"/>
    </source>
</evidence>
<evidence type="ECO:0000256" key="2">
    <source>
        <dbReference type="ARBA" id="ARBA00022737"/>
    </source>
</evidence>
<dbReference type="InterPro" id="IPR050216">
    <property type="entry name" value="LRR_domain-containing"/>
</dbReference>
<gene>
    <name evidence="4" type="ORF">LRAMOSA11250</name>
</gene>
<dbReference type="SMART" id="SM00364">
    <property type="entry name" value="LRR_BAC"/>
    <property type="match status" value="4"/>
</dbReference>
<dbReference type="SUPFAM" id="SSF52058">
    <property type="entry name" value="L domain-like"/>
    <property type="match status" value="1"/>
</dbReference>
<evidence type="ECO:0000313" key="4">
    <source>
        <dbReference type="EMBL" id="CDS10764.1"/>
    </source>
</evidence>
<dbReference type="GO" id="GO:0005737">
    <property type="term" value="C:cytoplasm"/>
    <property type="evidence" value="ECO:0007669"/>
    <property type="project" value="TreeGrafter"/>
</dbReference>
<reference evidence="4" key="1">
    <citation type="journal article" date="2014" name="Genome Announc.">
        <title>De novo whole-genome sequence and genome annotation of Lichtheimia ramosa.</title>
        <authorList>
            <person name="Linde J."/>
            <person name="Schwartze V."/>
            <person name="Binder U."/>
            <person name="Lass-Florl C."/>
            <person name="Voigt K."/>
            <person name="Horn F."/>
        </authorList>
    </citation>
    <scope>NUCLEOTIDE SEQUENCE</scope>
    <source>
        <strain evidence="4">JMRC FSU:6197</strain>
    </source>
</reference>
<dbReference type="InterPro" id="IPR001611">
    <property type="entry name" value="Leu-rich_rpt"/>
</dbReference>
<feature type="region of interest" description="Disordered" evidence="3">
    <location>
        <begin position="392"/>
        <end position="425"/>
    </location>
</feature>
<dbReference type="InterPro" id="IPR003591">
    <property type="entry name" value="Leu-rich_rpt_typical-subtyp"/>
</dbReference>
<dbReference type="PROSITE" id="PS51450">
    <property type="entry name" value="LRR"/>
    <property type="match status" value="1"/>
</dbReference>
<name>A0A077WTY6_9FUNG</name>
<accession>A0A077WTY6</accession>
<dbReference type="SMART" id="SM00369">
    <property type="entry name" value="LRR_TYP"/>
    <property type="match status" value="3"/>
</dbReference>
<feature type="region of interest" description="Disordered" evidence="3">
    <location>
        <begin position="1"/>
        <end position="26"/>
    </location>
</feature>
<dbReference type="PANTHER" id="PTHR48051">
    <property type="match status" value="1"/>
</dbReference>
<dbReference type="Gene3D" id="3.80.10.10">
    <property type="entry name" value="Ribonuclease Inhibitor"/>
    <property type="match status" value="1"/>
</dbReference>
<dbReference type="InterPro" id="IPR032675">
    <property type="entry name" value="LRR_dom_sf"/>
</dbReference>
<dbReference type="EMBL" id="LK023340">
    <property type="protein sequence ID" value="CDS10764.1"/>
    <property type="molecule type" value="Genomic_DNA"/>
</dbReference>
<dbReference type="PANTHER" id="PTHR48051:SF1">
    <property type="entry name" value="RAS SUPPRESSOR PROTEIN 1"/>
    <property type="match status" value="1"/>
</dbReference>